<dbReference type="RefSeq" id="XP_041188902.1">
    <property type="nucleotide sequence ID" value="XM_041342264.1"/>
</dbReference>
<dbReference type="OrthoDB" id="3165318at2759"/>
<sequence>MATFVKKLTFECNDLGIDVDLLLTFDDQPIAELYKKYYPSAFAVRKFGAEGTYRADVIYRSQLAFTKVVISNDVIQSASTEVPINVGQSTILTKGGEVYRFSDPKTETSVPKKNIQCTNNAPFREDIGVGFIEKDGDAPKTTLVWRDVGHGQRLNAEFTPILRGYIGTDYKENSLIKGQVETDRLFEENLAALADHTTWVITYDVSTGVLSIDKK</sequence>
<protein>
    <submittedName>
        <fullName evidence="1">Uncharacterized protein</fullName>
    </submittedName>
</protein>
<dbReference type="AlphaFoldDB" id="A0A9P7E1K8"/>
<comment type="caution">
    <text evidence="1">The sequence shown here is derived from an EMBL/GenBank/DDBJ whole genome shotgun (WGS) entry which is preliminary data.</text>
</comment>
<dbReference type="Proteomes" id="UP000807769">
    <property type="component" value="Unassembled WGS sequence"/>
</dbReference>
<dbReference type="GeneID" id="64636280"/>
<evidence type="ECO:0000313" key="1">
    <source>
        <dbReference type="EMBL" id="KAG1808910.1"/>
    </source>
</evidence>
<keyword evidence="2" id="KW-1185">Reference proteome</keyword>
<name>A0A9P7E1K8_9AGAM</name>
<accession>A0A9P7E1K8</accession>
<organism evidence="1 2">
    <name type="scientific">Suillus subaureus</name>
    <dbReference type="NCBI Taxonomy" id="48587"/>
    <lineage>
        <taxon>Eukaryota</taxon>
        <taxon>Fungi</taxon>
        <taxon>Dikarya</taxon>
        <taxon>Basidiomycota</taxon>
        <taxon>Agaricomycotina</taxon>
        <taxon>Agaricomycetes</taxon>
        <taxon>Agaricomycetidae</taxon>
        <taxon>Boletales</taxon>
        <taxon>Suillineae</taxon>
        <taxon>Suillaceae</taxon>
        <taxon>Suillus</taxon>
    </lineage>
</organism>
<proteinExistence type="predicted"/>
<gene>
    <name evidence="1" type="ORF">BJ212DRAFT_1579795</name>
</gene>
<evidence type="ECO:0000313" key="2">
    <source>
        <dbReference type="Proteomes" id="UP000807769"/>
    </source>
</evidence>
<dbReference type="EMBL" id="JABBWG010000036">
    <property type="protein sequence ID" value="KAG1808910.1"/>
    <property type="molecule type" value="Genomic_DNA"/>
</dbReference>
<reference evidence="1" key="1">
    <citation type="journal article" date="2020" name="New Phytol.">
        <title>Comparative genomics reveals dynamic genome evolution in host specialist ectomycorrhizal fungi.</title>
        <authorList>
            <person name="Lofgren L.A."/>
            <person name="Nguyen N.H."/>
            <person name="Vilgalys R."/>
            <person name="Ruytinx J."/>
            <person name="Liao H.L."/>
            <person name="Branco S."/>
            <person name="Kuo A."/>
            <person name="LaButti K."/>
            <person name="Lipzen A."/>
            <person name="Andreopoulos W."/>
            <person name="Pangilinan J."/>
            <person name="Riley R."/>
            <person name="Hundley H."/>
            <person name="Na H."/>
            <person name="Barry K."/>
            <person name="Grigoriev I.V."/>
            <person name="Stajich J.E."/>
            <person name="Kennedy P.G."/>
        </authorList>
    </citation>
    <scope>NUCLEOTIDE SEQUENCE</scope>
    <source>
        <strain evidence="1">MN1</strain>
    </source>
</reference>